<dbReference type="InterPro" id="IPR012340">
    <property type="entry name" value="NA-bd_OB-fold"/>
</dbReference>
<dbReference type="EMBL" id="JADFTS010000004">
    <property type="protein sequence ID" value="KAF9610667.1"/>
    <property type="molecule type" value="Genomic_DNA"/>
</dbReference>
<reference evidence="4 5" key="1">
    <citation type="submission" date="2020-10" db="EMBL/GenBank/DDBJ databases">
        <title>The Coptis chinensis genome and diversification of protoberbering-type alkaloids.</title>
        <authorList>
            <person name="Wang B."/>
            <person name="Shu S."/>
            <person name="Song C."/>
            <person name="Liu Y."/>
        </authorList>
    </citation>
    <scope>NUCLEOTIDE SEQUENCE [LARGE SCALE GENOMIC DNA]</scope>
    <source>
        <strain evidence="4">HL-2020</strain>
        <tissue evidence="4">Leaf</tissue>
    </source>
</reference>
<dbReference type="InterPro" id="IPR001878">
    <property type="entry name" value="Znf_CCHC"/>
</dbReference>
<dbReference type="Proteomes" id="UP000631114">
    <property type="component" value="Unassembled WGS sequence"/>
</dbReference>
<dbReference type="PROSITE" id="PS50158">
    <property type="entry name" value="ZF_CCHC"/>
    <property type="match status" value="1"/>
</dbReference>
<dbReference type="Gene3D" id="1.25.10.10">
    <property type="entry name" value="Leucine-rich Repeat Variant"/>
    <property type="match status" value="1"/>
</dbReference>
<name>A0A835I5U1_9MAGN</name>
<protein>
    <submittedName>
        <fullName evidence="4">Uncharacterized protein</fullName>
    </submittedName>
</protein>
<gene>
    <name evidence="4" type="ORF">IFM89_023923</name>
</gene>
<feature type="domain" description="CSD" evidence="3">
    <location>
        <begin position="319"/>
        <end position="385"/>
    </location>
</feature>
<dbReference type="InterPro" id="IPR053234">
    <property type="entry name" value="RPM1_Interactor"/>
</dbReference>
<dbReference type="CDD" id="cd04458">
    <property type="entry name" value="CSP_CDS"/>
    <property type="match status" value="1"/>
</dbReference>
<dbReference type="InterPro" id="IPR036875">
    <property type="entry name" value="Znf_CCHC_sf"/>
</dbReference>
<evidence type="ECO:0000313" key="5">
    <source>
        <dbReference type="Proteomes" id="UP000631114"/>
    </source>
</evidence>
<dbReference type="AlphaFoldDB" id="A0A835I5U1"/>
<comment type="caution">
    <text evidence="4">The sequence shown here is derived from an EMBL/GenBank/DDBJ whole genome shotgun (WGS) entry which is preliminary data.</text>
</comment>
<dbReference type="Pfam" id="PF00313">
    <property type="entry name" value="CSD"/>
    <property type="match status" value="1"/>
</dbReference>
<dbReference type="SMART" id="SM00343">
    <property type="entry name" value="ZnF_C2HC"/>
    <property type="match status" value="1"/>
</dbReference>
<dbReference type="PROSITE" id="PS51857">
    <property type="entry name" value="CSD_2"/>
    <property type="match status" value="1"/>
</dbReference>
<evidence type="ECO:0000259" key="2">
    <source>
        <dbReference type="PROSITE" id="PS50158"/>
    </source>
</evidence>
<dbReference type="Gene3D" id="2.40.50.140">
    <property type="entry name" value="Nucleic acid-binding proteins"/>
    <property type="match status" value="1"/>
</dbReference>
<organism evidence="4 5">
    <name type="scientific">Coptis chinensis</name>
    <dbReference type="NCBI Taxonomy" id="261450"/>
    <lineage>
        <taxon>Eukaryota</taxon>
        <taxon>Viridiplantae</taxon>
        <taxon>Streptophyta</taxon>
        <taxon>Embryophyta</taxon>
        <taxon>Tracheophyta</taxon>
        <taxon>Spermatophyta</taxon>
        <taxon>Magnoliopsida</taxon>
        <taxon>Ranunculales</taxon>
        <taxon>Ranunculaceae</taxon>
        <taxon>Coptidoideae</taxon>
        <taxon>Coptis</taxon>
    </lineage>
</organism>
<dbReference type="GO" id="GO:0003676">
    <property type="term" value="F:nucleic acid binding"/>
    <property type="evidence" value="ECO:0007669"/>
    <property type="project" value="InterPro"/>
</dbReference>
<dbReference type="InterPro" id="IPR011989">
    <property type="entry name" value="ARM-like"/>
</dbReference>
<dbReference type="OrthoDB" id="266020at2759"/>
<evidence type="ECO:0000259" key="3">
    <source>
        <dbReference type="PROSITE" id="PS51857"/>
    </source>
</evidence>
<dbReference type="InterPro" id="IPR011129">
    <property type="entry name" value="CSD"/>
</dbReference>
<keyword evidence="1" id="KW-0863">Zinc-finger</keyword>
<dbReference type="SUPFAM" id="SSF57756">
    <property type="entry name" value="Retrovirus zinc finger-like domains"/>
    <property type="match status" value="1"/>
</dbReference>
<dbReference type="PANTHER" id="PTHR33443">
    <property type="entry name" value="ZGC:112980"/>
    <property type="match status" value="1"/>
</dbReference>
<feature type="domain" description="CCHC-type" evidence="2">
    <location>
        <begin position="414"/>
        <end position="429"/>
    </location>
</feature>
<proteinExistence type="predicted"/>
<keyword evidence="1" id="KW-0479">Metal-binding</keyword>
<evidence type="ECO:0000313" key="4">
    <source>
        <dbReference type="EMBL" id="KAF9610667.1"/>
    </source>
</evidence>
<keyword evidence="1" id="KW-0862">Zinc</keyword>
<sequence length="429" mass="47988">MEEALRMTRAKNTRVKLAGFTRLYKILEPSRNTTISSTEATSLVECCVHFLNKNKTNDYRYALKALSLLSNDHFELHLNTIFPALVTRLLNDRSLVEQLFNKNKKVCAKVEKEDKGVENEDGEDDCVILDDDECVILDGDPYKEIKILNVGIGNDDDDDDDDELVIVAEKGQVACRDYPHPRHLCARFPFNTNAHEKHCDLCHCYVCDTRAPCVYWGTGGSGGYHCHSTDKEKTWREQRECFKQGKMAQIPASKHHETTPSVAPTTHPTLTHSEPLNSGNVSTHTNSCSNTPHAFSNEGRDVLSLRSMVLDRPRVPGERLTGTVKWFNSFRGYGFITPSSGGEDVFVHYSSIKSKVFKSLSSDEDVEFQIGTGYDGRDRAVDVSVLGRDDGGGYTNSGFCNQGTTRRFNRSGCCYQCGGEGHFARECPN</sequence>
<dbReference type="SMART" id="SM00357">
    <property type="entry name" value="CSP"/>
    <property type="match status" value="1"/>
</dbReference>
<dbReference type="PRINTS" id="PR00050">
    <property type="entry name" value="COLDSHOCK"/>
</dbReference>
<dbReference type="PANTHER" id="PTHR33443:SF30">
    <property type="entry name" value="SARCOSINE DEHYDROGENASE-2C PROTEIN"/>
    <property type="match status" value="1"/>
</dbReference>
<dbReference type="Pfam" id="PF00098">
    <property type="entry name" value="zf-CCHC"/>
    <property type="match status" value="1"/>
</dbReference>
<accession>A0A835I5U1</accession>
<dbReference type="InterPro" id="IPR019844">
    <property type="entry name" value="CSD_CS"/>
</dbReference>
<dbReference type="PROSITE" id="PS00352">
    <property type="entry name" value="CSD_1"/>
    <property type="match status" value="1"/>
</dbReference>
<dbReference type="SUPFAM" id="SSF50249">
    <property type="entry name" value="Nucleic acid-binding proteins"/>
    <property type="match status" value="1"/>
</dbReference>
<dbReference type="GO" id="GO:0008270">
    <property type="term" value="F:zinc ion binding"/>
    <property type="evidence" value="ECO:0007669"/>
    <property type="project" value="UniProtKB-KW"/>
</dbReference>
<evidence type="ECO:0000256" key="1">
    <source>
        <dbReference type="PROSITE-ProRule" id="PRU00047"/>
    </source>
</evidence>
<keyword evidence="5" id="KW-1185">Reference proteome</keyword>
<dbReference type="InterPro" id="IPR002059">
    <property type="entry name" value="CSP_DNA-bd"/>
</dbReference>